<dbReference type="EMBL" id="BJMH01000002">
    <property type="protein sequence ID" value="GEB31114.1"/>
    <property type="molecule type" value="Genomic_DNA"/>
</dbReference>
<feature type="transmembrane region" description="Helical" evidence="5">
    <location>
        <begin position="131"/>
        <end position="164"/>
    </location>
</feature>
<dbReference type="AlphaFoldDB" id="A0A4Y3PCA3"/>
<keyword evidence="2 5" id="KW-0812">Transmembrane</keyword>
<evidence type="ECO:0000256" key="1">
    <source>
        <dbReference type="ARBA" id="ARBA00004141"/>
    </source>
</evidence>
<evidence type="ECO:0000313" key="6">
    <source>
        <dbReference type="EMBL" id="GEB31114.1"/>
    </source>
</evidence>
<sequence>MAAVTITTTVKAVDMAAILGPLGVDTVTVANINSEGSAFWALFSFFRKFQAKISYTYSNGNGMGEKTMNHLSGKDERMWAMIVHLSALAGFLIPFGNVLGPLVIWLVKREEGEFFQEHGKEALNFGISITIYAAISGLLLIVFIGAILLTALFIFWIVFVVIAAVRANEGKSYRYPLTLRFVK</sequence>
<evidence type="ECO:0000313" key="7">
    <source>
        <dbReference type="Proteomes" id="UP000316882"/>
    </source>
</evidence>
<organism evidence="6 7">
    <name type="scientific">Brevibacillus parabrevis</name>
    <dbReference type="NCBI Taxonomy" id="54914"/>
    <lineage>
        <taxon>Bacteria</taxon>
        <taxon>Bacillati</taxon>
        <taxon>Bacillota</taxon>
        <taxon>Bacilli</taxon>
        <taxon>Bacillales</taxon>
        <taxon>Paenibacillaceae</taxon>
        <taxon>Brevibacillus</taxon>
    </lineage>
</organism>
<reference evidence="6 7" key="1">
    <citation type="submission" date="2019-06" db="EMBL/GenBank/DDBJ databases">
        <title>Whole genome shotgun sequence of Brevibacillus parabrevis NBRC 12334.</title>
        <authorList>
            <person name="Hosoyama A."/>
            <person name="Uohara A."/>
            <person name="Ohji S."/>
            <person name="Ichikawa N."/>
        </authorList>
    </citation>
    <scope>NUCLEOTIDE SEQUENCE [LARGE SCALE GENOMIC DNA]</scope>
    <source>
        <strain evidence="6 7">NBRC 12334</strain>
    </source>
</reference>
<keyword evidence="4 5" id="KW-0472">Membrane</keyword>
<evidence type="ECO:0000256" key="3">
    <source>
        <dbReference type="ARBA" id="ARBA00022989"/>
    </source>
</evidence>
<comment type="subcellular location">
    <subcellularLocation>
        <location evidence="1">Membrane</location>
        <topology evidence="1">Multi-pass membrane protein</topology>
    </subcellularLocation>
</comment>
<evidence type="ECO:0000256" key="4">
    <source>
        <dbReference type="ARBA" id="ARBA00023136"/>
    </source>
</evidence>
<evidence type="ECO:0000256" key="2">
    <source>
        <dbReference type="ARBA" id="ARBA00022692"/>
    </source>
</evidence>
<dbReference type="Proteomes" id="UP000316882">
    <property type="component" value="Unassembled WGS sequence"/>
</dbReference>
<keyword evidence="7" id="KW-1185">Reference proteome</keyword>
<gene>
    <name evidence="6" type="ORF">BPA01_06940</name>
</gene>
<name>A0A4Y3PCA3_BREPA</name>
<proteinExistence type="predicted"/>
<protein>
    <recommendedName>
        <fullName evidence="8">Orotate phosphoribosyltransferase</fullName>
    </recommendedName>
</protein>
<feature type="transmembrane region" description="Helical" evidence="5">
    <location>
        <begin position="78"/>
        <end position="107"/>
    </location>
</feature>
<dbReference type="STRING" id="54914.AV540_19780"/>
<accession>A0A4Y3PCA3</accession>
<dbReference type="InterPro" id="IPR019109">
    <property type="entry name" value="MamF_MmsF"/>
</dbReference>
<dbReference type="Pfam" id="PF09685">
    <property type="entry name" value="MamF_MmsF"/>
    <property type="match status" value="1"/>
</dbReference>
<keyword evidence="3 5" id="KW-1133">Transmembrane helix</keyword>
<evidence type="ECO:0000256" key="5">
    <source>
        <dbReference type="SAM" id="Phobius"/>
    </source>
</evidence>
<evidence type="ECO:0008006" key="8">
    <source>
        <dbReference type="Google" id="ProtNLM"/>
    </source>
</evidence>
<comment type="caution">
    <text evidence="6">The sequence shown here is derived from an EMBL/GenBank/DDBJ whole genome shotgun (WGS) entry which is preliminary data.</text>
</comment>